<sequence>MSRIPPGIWDHLEANRPKGENLTAKVAFPDLTPRLFFALDAEKIHHILVLLDPEDPDYFDRQSRGIFIRTHELTVHGQAPARYLDLICREGSGHAGFDLIGTEIATELTKGIMPPVDIVRQVMARWRRFWGQTPQDLLTRNEVIGLIAEIRFLSGWLFTIFGAAESVRRWRGPFGSRHDFEWKGSSVEVKATTSTRGRIFHINGIDQLDNPENGDLFFFGVRLRALPT</sequence>
<reference evidence="1" key="1">
    <citation type="journal article" date="2015" name="Proc. Natl. Acad. Sci. U.S.A.">
        <title>Networks of energetic and metabolic interactions define dynamics in microbial communities.</title>
        <authorList>
            <person name="Embree M."/>
            <person name="Liu J.K."/>
            <person name="Al-Bassam M.M."/>
            <person name="Zengler K."/>
        </authorList>
    </citation>
    <scope>NUCLEOTIDE SEQUENCE</scope>
</reference>
<protein>
    <submittedName>
        <fullName evidence="1">Uncharacterized protein</fullName>
    </submittedName>
</protein>
<gene>
    <name evidence="1" type="ORF">ASZ90_014592</name>
</gene>
<accession>A0A0W8F4I7</accession>
<organism evidence="1">
    <name type="scientific">hydrocarbon metagenome</name>
    <dbReference type="NCBI Taxonomy" id="938273"/>
    <lineage>
        <taxon>unclassified sequences</taxon>
        <taxon>metagenomes</taxon>
        <taxon>ecological metagenomes</taxon>
    </lineage>
</organism>
<name>A0A0W8F4I7_9ZZZZ</name>
<dbReference type="EMBL" id="LNQE01001536">
    <property type="protein sequence ID" value="KUG15725.1"/>
    <property type="molecule type" value="Genomic_DNA"/>
</dbReference>
<evidence type="ECO:0000313" key="1">
    <source>
        <dbReference type="EMBL" id="KUG15725.1"/>
    </source>
</evidence>
<comment type="caution">
    <text evidence="1">The sequence shown here is derived from an EMBL/GenBank/DDBJ whole genome shotgun (WGS) entry which is preliminary data.</text>
</comment>
<proteinExistence type="predicted"/>
<dbReference type="AlphaFoldDB" id="A0A0W8F4I7"/>
<dbReference type="Pfam" id="PF14390">
    <property type="entry name" value="DUF4420"/>
    <property type="match status" value="1"/>
</dbReference>
<dbReference type="InterPro" id="IPR025534">
    <property type="entry name" value="DUF4420"/>
</dbReference>